<proteinExistence type="predicted"/>
<gene>
    <name evidence="2" type="ORF">I303_05069</name>
    <name evidence="3" type="ORF">I303_105488</name>
</gene>
<dbReference type="GeneID" id="28968768"/>
<dbReference type="KEGG" id="kdj:28968768"/>
<keyword evidence="4" id="KW-1185">Reference proteome</keyword>
<dbReference type="Proteomes" id="UP000078595">
    <property type="component" value="Chromosome 6"/>
</dbReference>
<feature type="chain" id="PRO_5008342040" evidence="1">
    <location>
        <begin position="19"/>
        <end position="101"/>
    </location>
</feature>
<accession>A0A1A6A2C2</accession>
<evidence type="ECO:0000313" key="2">
    <source>
        <dbReference type="EMBL" id="OBR84212.1"/>
    </source>
</evidence>
<feature type="signal peptide" evidence="1">
    <location>
        <begin position="1"/>
        <end position="18"/>
    </location>
</feature>
<dbReference type="VEuPathDB" id="FungiDB:I303_05069"/>
<sequence>MKFTYFALLPLVAVYTAAQSSSHAASASSAVVSKAASATSAVMSKATSATAAASGSHAASGSASASAASASTSKKSSGFVDGVNTNLAVLGLGAVVAVAAL</sequence>
<dbReference type="EMBL" id="CP144535">
    <property type="protein sequence ID" value="WWC62890.1"/>
    <property type="molecule type" value="Genomic_DNA"/>
</dbReference>
<keyword evidence="1" id="KW-0732">Signal</keyword>
<evidence type="ECO:0000313" key="3">
    <source>
        <dbReference type="EMBL" id="WWC62890.1"/>
    </source>
</evidence>
<reference evidence="3" key="2">
    <citation type="submission" date="2013-07" db="EMBL/GenBank/DDBJ databases">
        <authorList>
            <consortium name="The Broad Institute Genome Sequencing Platform"/>
            <person name="Cuomo C."/>
            <person name="Litvintseva A."/>
            <person name="Chen Y."/>
            <person name="Heitman J."/>
            <person name="Sun S."/>
            <person name="Springer D."/>
            <person name="Dromer F."/>
            <person name="Young S.K."/>
            <person name="Zeng Q."/>
            <person name="Gargeya S."/>
            <person name="Fitzgerald M."/>
            <person name="Abouelleil A."/>
            <person name="Alvarado L."/>
            <person name="Berlin A.M."/>
            <person name="Chapman S.B."/>
            <person name="Dewar J."/>
            <person name="Goldberg J."/>
            <person name="Griggs A."/>
            <person name="Gujja S."/>
            <person name="Hansen M."/>
            <person name="Howarth C."/>
            <person name="Imamovic A."/>
            <person name="Larimer J."/>
            <person name="McCowan C."/>
            <person name="Murphy C."/>
            <person name="Pearson M."/>
            <person name="Priest M."/>
            <person name="Roberts A."/>
            <person name="Saif S."/>
            <person name="Shea T."/>
            <person name="Sykes S."/>
            <person name="Wortman J."/>
            <person name="Nusbaum C."/>
            <person name="Birren B."/>
        </authorList>
    </citation>
    <scope>NUCLEOTIDE SEQUENCE</scope>
    <source>
        <strain evidence="3">CBS 10117</strain>
    </source>
</reference>
<evidence type="ECO:0000256" key="1">
    <source>
        <dbReference type="SAM" id="SignalP"/>
    </source>
</evidence>
<reference evidence="3" key="3">
    <citation type="submission" date="2024-02" db="EMBL/GenBank/DDBJ databases">
        <title>Comparative genomics of Cryptococcus and Kwoniella reveals pathogenesis evolution and contrasting modes of karyotype evolution via chromosome fusion or intercentromeric recombination.</title>
        <authorList>
            <person name="Coelho M.A."/>
            <person name="David-Palma M."/>
            <person name="Shea T."/>
            <person name="Bowers K."/>
            <person name="McGinley-Smith S."/>
            <person name="Mohammad A.W."/>
            <person name="Gnirke A."/>
            <person name="Yurkov A.M."/>
            <person name="Nowrousian M."/>
            <person name="Sun S."/>
            <person name="Cuomo C.A."/>
            <person name="Heitman J."/>
        </authorList>
    </citation>
    <scope>NUCLEOTIDE SEQUENCE</scope>
    <source>
        <strain evidence="3">CBS 10117</strain>
    </source>
</reference>
<protein>
    <submittedName>
        <fullName evidence="2">Uncharacterized protein</fullName>
    </submittedName>
</protein>
<name>A0A1A6A2C2_9TREE</name>
<dbReference type="EMBL" id="KI894032">
    <property type="protein sequence ID" value="OBR84212.1"/>
    <property type="molecule type" value="Genomic_DNA"/>
</dbReference>
<evidence type="ECO:0000313" key="4">
    <source>
        <dbReference type="Proteomes" id="UP000078595"/>
    </source>
</evidence>
<reference evidence="2" key="1">
    <citation type="submission" date="2013-07" db="EMBL/GenBank/DDBJ databases">
        <title>The Genome Sequence of Cryptococcus dejecticola CBS10117.</title>
        <authorList>
            <consortium name="The Broad Institute Genome Sequencing Platform"/>
            <person name="Cuomo C."/>
            <person name="Litvintseva A."/>
            <person name="Chen Y."/>
            <person name="Heitman J."/>
            <person name="Sun S."/>
            <person name="Springer D."/>
            <person name="Dromer F."/>
            <person name="Young S.K."/>
            <person name="Zeng Q."/>
            <person name="Gargeya S."/>
            <person name="Fitzgerald M."/>
            <person name="Abouelleil A."/>
            <person name="Alvarado L."/>
            <person name="Berlin A.M."/>
            <person name="Chapman S.B."/>
            <person name="Dewar J."/>
            <person name="Goldberg J."/>
            <person name="Griggs A."/>
            <person name="Gujja S."/>
            <person name="Hansen M."/>
            <person name="Howarth C."/>
            <person name="Imamovic A."/>
            <person name="Larimer J."/>
            <person name="McCowan C."/>
            <person name="Murphy C."/>
            <person name="Pearson M."/>
            <person name="Priest M."/>
            <person name="Roberts A."/>
            <person name="Saif S."/>
            <person name="Shea T."/>
            <person name="Sykes S."/>
            <person name="Wortman J."/>
            <person name="Nusbaum C."/>
            <person name="Birren B."/>
        </authorList>
    </citation>
    <scope>NUCLEOTIDE SEQUENCE [LARGE SCALE GENOMIC DNA]</scope>
    <source>
        <strain evidence="2">CBS 10117</strain>
    </source>
</reference>
<organism evidence="2">
    <name type="scientific">Kwoniella dejecticola CBS 10117</name>
    <dbReference type="NCBI Taxonomy" id="1296121"/>
    <lineage>
        <taxon>Eukaryota</taxon>
        <taxon>Fungi</taxon>
        <taxon>Dikarya</taxon>
        <taxon>Basidiomycota</taxon>
        <taxon>Agaricomycotina</taxon>
        <taxon>Tremellomycetes</taxon>
        <taxon>Tremellales</taxon>
        <taxon>Cryptococcaceae</taxon>
        <taxon>Kwoniella</taxon>
    </lineage>
</organism>
<dbReference type="RefSeq" id="XP_018262054.1">
    <property type="nucleotide sequence ID" value="XM_018408363.1"/>
</dbReference>
<dbReference type="AlphaFoldDB" id="A0A1A6A2C2"/>